<proteinExistence type="predicted"/>
<feature type="compositionally biased region" description="Polar residues" evidence="1">
    <location>
        <begin position="230"/>
        <end position="245"/>
    </location>
</feature>
<dbReference type="Proteomes" id="UP000218542">
    <property type="component" value="Unassembled WGS sequence"/>
</dbReference>
<feature type="chain" id="PRO_5012402945" evidence="2">
    <location>
        <begin position="24"/>
        <end position="359"/>
    </location>
</feature>
<keyword evidence="2" id="KW-0732">Signal</keyword>
<feature type="signal peptide" evidence="2">
    <location>
        <begin position="1"/>
        <end position="23"/>
    </location>
</feature>
<evidence type="ECO:0000313" key="4">
    <source>
        <dbReference type="Proteomes" id="UP000218542"/>
    </source>
</evidence>
<feature type="region of interest" description="Disordered" evidence="1">
    <location>
        <begin position="224"/>
        <end position="256"/>
    </location>
</feature>
<evidence type="ECO:0000256" key="1">
    <source>
        <dbReference type="SAM" id="MobiDB-lite"/>
    </source>
</evidence>
<gene>
    <name evidence="3" type="ORF">SCALIN_C36_0008</name>
</gene>
<keyword evidence="4" id="KW-1185">Reference proteome</keyword>
<reference evidence="4" key="1">
    <citation type="journal article" date="2017" name="Environ. Microbiol. Rep.">
        <title>Genetic Diversity of Marine Anaerobic Ammonium-Oxidizing Bacteria as Revealed by Genomic and Proteomic Analyses of 'Candidatus Scalindua japonica'.</title>
        <authorList>
            <person name="Oshiki M."/>
            <person name="Mizuto K."/>
            <person name="Kimura Z."/>
            <person name="Kindaichi T."/>
            <person name="Satoh H."/>
            <person name="Okabe S."/>
        </authorList>
    </citation>
    <scope>NUCLEOTIDE SEQUENCE [LARGE SCALE GENOMIC DNA]</scope>
    <source>
        <strain evidence="4">husup-a2</strain>
    </source>
</reference>
<sequence>MKYFFAVCFFAIFLISTSTKSNSDEFKNPKSEIHVSFETLRTMIQSLDERISKLEEKSEKEEMQLQDPEAETTTTKNTMSEMNKRLAKVEKIIASIEMKEIEKALTSVENTLDILKKRLSENSKKLEDSEVHASVQEKMFRKILSDLKKQDTLTNRNDEKETVKTLDTKTKVLVKTSQEATITNSNDDQLQTIKKETDNIVKEKQTEVMKKPKESTELEGLKGLKDQDESGQLSGLKNQDVSGQLSGLKGTAKTTETTQLNKMEESTEIGNDFSVSNVTFEKFGSSSIVQGEIKNGSRDDIITVSFVMKLFGGDGNTIAEFDFNIMNIKSSSTEPFKEMVNGVLPSQISRYEIKYKRSR</sequence>
<comment type="caution">
    <text evidence="3">The sequence shown here is derived from an EMBL/GenBank/DDBJ whole genome shotgun (WGS) entry which is preliminary data.</text>
</comment>
<feature type="region of interest" description="Disordered" evidence="1">
    <location>
        <begin position="56"/>
        <end position="78"/>
    </location>
</feature>
<evidence type="ECO:0000256" key="2">
    <source>
        <dbReference type="SAM" id="SignalP"/>
    </source>
</evidence>
<evidence type="ECO:0000313" key="3">
    <source>
        <dbReference type="EMBL" id="GAX62619.1"/>
    </source>
</evidence>
<accession>A0A286U3B7</accession>
<protein>
    <submittedName>
        <fullName evidence="3">Chromosome segregation ATPase</fullName>
    </submittedName>
</protein>
<dbReference type="AlphaFoldDB" id="A0A286U3B7"/>
<dbReference type="RefSeq" id="WP_133112054.1">
    <property type="nucleotide sequence ID" value="NZ_BAOS01000036.1"/>
</dbReference>
<organism evidence="3 4">
    <name type="scientific">Candidatus Scalindua japonica</name>
    <dbReference type="NCBI Taxonomy" id="1284222"/>
    <lineage>
        <taxon>Bacteria</taxon>
        <taxon>Pseudomonadati</taxon>
        <taxon>Planctomycetota</taxon>
        <taxon>Candidatus Brocadiia</taxon>
        <taxon>Candidatus Brocadiales</taxon>
        <taxon>Candidatus Scalinduaceae</taxon>
        <taxon>Candidatus Scalindua</taxon>
    </lineage>
</organism>
<dbReference type="EMBL" id="BAOS01000036">
    <property type="protein sequence ID" value="GAX62619.1"/>
    <property type="molecule type" value="Genomic_DNA"/>
</dbReference>
<name>A0A286U3B7_9BACT</name>